<reference evidence="2 3" key="1">
    <citation type="submission" date="2024-06" db="EMBL/GenBank/DDBJ databases">
        <title>The Natural Products Discovery Center: Release of the First 8490 Sequenced Strains for Exploring Actinobacteria Biosynthetic Diversity.</title>
        <authorList>
            <person name="Kalkreuter E."/>
            <person name="Kautsar S.A."/>
            <person name="Yang D."/>
            <person name="Bader C.D."/>
            <person name="Teijaro C.N."/>
            <person name="Fluegel L."/>
            <person name="Davis C.M."/>
            <person name="Simpson J.R."/>
            <person name="Lauterbach L."/>
            <person name="Steele A.D."/>
            <person name="Gui C."/>
            <person name="Meng S."/>
            <person name="Li G."/>
            <person name="Viehrig K."/>
            <person name="Ye F."/>
            <person name="Su P."/>
            <person name="Kiefer A.F."/>
            <person name="Nichols A."/>
            <person name="Cepeda A.J."/>
            <person name="Yan W."/>
            <person name="Fan B."/>
            <person name="Jiang Y."/>
            <person name="Adhikari A."/>
            <person name="Zheng C.-J."/>
            <person name="Schuster L."/>
            <person name="Cowan T.M."/>
            <person name="Smanski M.J."/>
            <person name="Chevrette M.G."/>
            <person name="De Carvalho L.P.S."/>
            <person name="Shen B."/>
        </authorList>
    </citation>
    <scope>NUCLEOTIDE SEQUENCE [LARGE SCALE GENOMIC DNA]</scope>
    <source>
        <strain evidence="2 3">NPDC000234</strain>
    </source>
</reference>
<dbReference type="Pfam" id="PF01636">
    <property type="entry name" value="APH"/>
    <property type="match status" value="1"/>
</dbReference>
<protein>
    <submittedName>
        <fullName evidence="2">Phosphotransferase family protein</fullName>
    </submittedName>
</protein>
<dbReference type="InterPro" id="IPR041726">
    <property type="entry name" value="ACAD10_11_N"/>
</dbReference>
<sequence length="354" mass="38656">MSSQEAHGAESTLSDLDRLNAWSGLTGLPGDGPVIALDPLTGGAQNLLFTLRRSDGTELVLRRPGRHLRAGASDAFRREGRVLGALAATDVPHPHLHASVQDESVLGAPFSVLEKIDGFMPRGQLPGRYAEDPEWRRTVAFAFVDGAARLAAVDPGAHDLADLGRPEGWLERQTPKYLKMLHGYRTDPAYLESENPHVDTVADWLVGHAPKQGATGIVHGDLQFANVMFGHDAPRLAAIVDWEMASLGDPLLDLAWILTAWREPGDPPGSDPQLQPWDGIPSRAELVAYYAEQTGRDVSAFRWYQVLACFRLAALLEGSHSRALAGKLNRKMGDAFHAYAGWLWEKSRQEMAGN</sequence>
<dbReference type="CDD" id="cd05154">
    <property type="entry name" value="ACAD10_11_N-like"/>
    <property type="match status" value="1"/>
</dbReference>
<evidence type="ECO:0000313" key="3">
    <source>
        <dbReference type="Proteomes" id="UP001474181"/>
    </source>
</evidence>
<gene>
    <name evidence="2" type="ORF">ABT404_11925</name>
</gene>
<dbReference type="Gene3D" id="3.30.200.20">
    <property type="entry name" value="Phosphorylase Kinase, domain 1"/>
    <property type="match status" value="1"/>
</dbReference>
<dbReference type="Gene3D" id="3.90.1200.10">
    <property type="match status" value="1"/>
</dbReference>
<dbReference type="PANTHER" id="PTHR21310">
    <property type="entry name" value="AMINOGLYCOSIDE PHOSPHOTRANSFERASE-RELATED-RELATED"/>
    <property type="match status" value="1"/>
</dbReference>
<dbReference type="InterPro" id="IPR011009">
    <property type="entry name" value="Kinase-like_dom_sf"/>
</dbReference>
<comment type="caution">
    <text evidence="2">The sequence shown here is derived from an EMBL/GenBank/DDBJ whole genome shotgun (WGS) entry which is preliminary data.</text>
</comment>
<organism evidence="2 3">
    <name type="scientific">Streptomyces hyaluromycini</name>
    <dbReference type="NCBI Taxonomy" id="1377993"/>
    <lineage>
        <taxon>Bacteria</taxon>
        <taxon>Bacillati</taxon>
        <taxon>Actinomycetota</taxon>
        <taxon>Actinomycetes</taxon>
        <taxon>Kitasatosporales</taxon>
        <taxon>Streptomycetaceae</taxon>
        <taxon>Streptomyces</taxon>
    </lineage>
</organism>
<dbReference type="InterPro" id="IPR002575">
    <property type="entry name" value="Aminoglycoside_PTrfase"/>
</dbReference>
<dbReference type="SUPFAM" id="SSF56112">
    <property type="entry name" value="Protein kinase-like (PK-like)"/>
    <property type="match status" value="1"/>
</dbReference>
<dbReference type="RefSeq" id="WP_350780006.1">
    <property type="nucleotide sequence ID" value="NZ_JBEPEK010000065.1"/>
</dbReference>
<feature type="domain" description="Aminoglycoside phosphotransferase" evidence="1">
    <location>
        <begin position="39"/>
        <end position="277"/>
    </location>
</feature>
<name>A0ABV1WTT9_9ACTN</name>
<evidence type="ECO:0000313" key="2">
    <source>
        <dbReference type="EMBL" id="MER7180170.1"/>
    </source>
</evidence>
<accession>A0ABV1WTT9</accession>
<dbReference type="PANTHER" id="PTHR21310:SF40">
    <property type="entry name" value="AMINOGLYCOSIDE PHOSPHOTRANSFERASE DOMAIN-CONTAINING PROTEIN-RELATED"/>
    <property type="match status" value="1"/>
</dbReference>
<keyword evidence="3" id="KW-1185">Reference proteome</keyword>
<dbReference type="InterPro" id="IPR051678">
    <property type="entry name" value="AGP_Transferase"/>
</dbReference>
<dbReference type="EMBL" id="JBEPEK010000065">
    <property type="protein sequence ID" value="MER7180170.1"/>
    <property type="molecule type" value="Genomic_DNA"/>
</dbReference>
<dbReference type="Proteomes" id="UP001474181">
    <property type="component" value="Unassembled WGS sequence"/>
</dbReference>
<evidence type="ECO:0000259" key="1">
    <source>
        <dbReference type="Pfam" id="PF01636"/>
    </source>
</evidence>
<proteinExistence type="predicted"/>